<reference evidence="3" key="1">
    <citation type="submission" date="2018-07" db="EMBL/GenBank/DDBJ databases">
        <authorList>
            <person name="Zhao J."/>
        </authorList>
    </citation>
    <scope>NUCLEOTIDE SEQUENCE [LARGE SCALE GENOMIC DNA]</scope>
    <source>
        <strain evidence="3">GSSD-12</strain>
    </source>
</reference>
<dbReference type="InterPro" id="IPR007278">
    <property type="entry name" value="DUF397"/>
</dbReference>
<dbReference type="OrthoDB" id="4570646at2"/>
<keyword evidence="3" id="KW-1185">Reference proteome</keyword>
<dbReference type="KEGG" id="spad:DVK44_21775"/>
<dbReference type="Pfam" id="PF04149">
    <property type="entry name" value="DUF397"/>
    <property type="match status" value="1"/>
</dbReference>
<dbReference type="AlphaFoldDB" id="A0A345HT21"/>
<organism evidence="2 3">
    <name type="scientific">Streptomyces paludis</name>
    <dbReference type="NCBI Taxonomy" id="2282738"/>
    <lineage>
        <taxon>Bacteria</taxon>
        <taxon>Bacillati</taxon>
        <taxon>Actinomycetota</taxon>
        <taxon>Actinomycetes</taxon>
        <taxon>Kitasatosporales</taxon>
        <taxon>Streptomycetaceae</taxon>
        <taxon>Streptomyces</taxon>
    </lineage>
</organism>
<name>A0A345HT21_9ACTN</name>
<dbReference type="EMBL" id="CP031194">
    <property type="protein sequence ID" value="AXG79845.1"/>
    <property type="molecule type" value="Genomic_DNA"/>
</dbReference>
<evidence type="ECO:0000313" key="3">
    <source>
        <dbReference type="Proteomes" id="UP000253868"/>
    </source>
</evidence>
<protein>
    <submittedName>
        <fullName evidence="2">DUF397 domain-containing protein</fullName>
    </submittedName>
</protein>
<proteinExistence type="predicted"/>
<evidence type="ECO:0000313" key="2">
    <source>
        <dbReference type="EMBL" id="AXG79845.1"/>
    </source>
</evidence>
<accession>A0A345HT21</accession>
<sequence length="69" mass="7519">MIRTNQLSLGWRSSSYSTNGANCIEVSDTFGRSVPVRDSKDPGGPALVFPPRAFASFIRALQRGEFIVS</sequence>
<gene>
    <name evidence="2" type="ORF">DVK44_21775</name>
</gene>
<dbReference type="Proteomes" id="UP000253868">
    <property type="component" value="Chromosome"/>
</dbReference>
<dbReference type="RefSeq" id="WP_114661171.1">
    <property type="nucleotide sequence ID" value="NZ_CP031194.1"/>
</dbReference>
<feature type="domain" description="DUF397" evidence="1">
    <location>
        <begin position="10"/>
        <end position="61"/>
    </location>
</feature>
<evidence type="ECO:0000259" key="1">
    <source>
        <dbReference type="Pfam" id="PF04149"/>
    </source>
</evidence>